<comment type="similarity">
    <text evidence="2 7">Belongs to the cytochrome c oxidase subunit 3 family.</text>
</comment>
<comment type="caution">
    <text evidence="10">The sequence shown here is derived from an EMBL/GenBank/DDBJ whole genome shotgun (WGS) entry which is preliminary data.</text>
</comment>
<sequence>MKPTASQADAETQWFGVVVGLGAWTMLFAALAFTVGYLRMREPWPSEGTLSLPRLLPALNLLLLVGGSALMHAALQRLRRAPDTRGAALLRYVGGALGLGAAFLGLQAGLARTLWEAGLRLPSGGAQASAFYGLMGIHATHALVGLVGLTGVAVALHRGKSNTQPLRLWGLYWHFVTCTGWLFYGAVYLP</sequence>
<dbReference type="RefSeq" id="WP_321550061.1">
    <property type="nucleotide sequence ID" value="NZ_JAXIVS010000014.1"/>
</dbReference>
<dbReference type="PANTHER" id="PTHR11403">
    <property type="entry name" value="CYTOCHROME C OXIDASE SUBUNIT III"/>
    <property type="match status" value="1"/>
</dbReference>
<dbReference type="InterPro" id="IPR035973">
    <property type="entry name" value="Cyt_c_oxidase_su3-like_sf"/>
</dbReference>
<dbReference type="Proteomes" id="UP001291309">
    <property type="component" value="Unassembled WGS sequence"/>
</dbReference>
<feature type="transmembrane region" description="Helical" evidence="8">
    <location>
        <begin position="168"/>
        <end position="189"/>
    </location>
</feature>
<protein>
    <submittedName>
        <fullName evidence="10">Cytochrome C oxidase subunit III</fullName>
    </submittedName>
</protein>
<evidence type="ECO:0000256" key="7">
    <source>
        <dbReference type="RuleBase" id="RU003376"/>
    </source>
</evidence>
<keyword evidence="6 8" id="KW-0472">Membrane</keyword>
<evidence type="ECO:0000313" key="11">
    <source>
        <dbReference type="Proteomes" id="UP001291309"/>
    </source>
</evidence>
<reference evidence="10 11" key="1">
    <citation type="submission" date="2023-12" db="EMBL/GenBank/DDBJ databases">
        <title>the genome sequence of Hyalangium sp. s54d21.</title>
        <authorList>
            <person name="Zhang X."/>
        </authorList>
    </citation>
    <scope>NUCLEOTIDE SEQUENCE [LARGE SCALE GENOMIC DNA]</scope>
    <source>
        <strain evidence="11">s54d21</strain>
    </source>
</reference>
<dbReference type="InterPro" id="IPR013833">
    <property type="entry name" value="Cyt_c_oxidase_su3_a-hlx"/>
</dbReference>
<gene>
    <name evidence="10" type="ORF">SYV04_33470</name>
</gene>
<dbReference type="InterPro" id="IPR000298">
    <property type="entry name" value="Cyt_c_oxidase-like_su3"/>
</dbReference>
<dbReference type="Gene3D" id="1.20.120.80">
    <property type="entry name" value="Cytochrome c oxidase, subunit III, four-helix bundle"/>
    <property type="match status" value="1"/>
</dbReference>
<keyword evidence="5 8" id="KW-1133">Transmembrane helix</keyword>
<keyword evidence="11" id="KW-1185">Reference proteome</keyword>
<name>A0ABU5HD07_9BACT</name>
<evidence type="ECO:0000256" key="2">
    <source>
        <dbReference type="ARBA" id="ARBA00010581"/>
    </source>
</evidence>
<dbReference type="PROSITE" id="PS50253">
    <property type="entry name" value="COX3"/>
    <property type="match status" value="1"/>
</dbReference>
<accession>A0ABU5HD07</accession>
<dbReference type="InterPro" id="IPR024791">
    <property type="entry name" value="Cyt_c/ubiquinol_Oxase_su3"/>
</dbReference>
<evidence type="ECO:0000256" key="3">
    <source>
        <dbReference type="ARBA" id="ARBA00022475"/>
    </source>
</evidence>
<comment type="subcellular location">
    <subcellularLocation>
        <location evidence="1 7">Cell membrane</location>
        <topology evidence="1 7">Multi-pass membrane protein</topology>
    </subcellularLocation>
</comment>
<dbReference type="SUPFAM" id="SSF81452">
    <property type="entry name" value="Cytochrome c oxidase subunit III-like"/>
    <property type="match status" value="1"/>
</dbReference>
<evidence type="ECO:0000259" key="9">
    <source>
        <dbReference type="PROSITE" id="PS50253"/>
    </source>
</evidence>
<evidence type="ECO:0000256" key="8">
    <source>
        <dbReference type="SAM" id="Phobius"/>
    </source>
</evidence>
<feature type="transmembrane region" description="Helical" evidence="8">
    <location>
        <begin position="12"/>
        <end position="35"/>
    </location>
</feature>
<proteinExistence type="inferred from homology"/>
<feature type="transmembrane region" description="Helical" evidence="8">
    <location>
        <begin position="130"/>
        <end position="156"/>
    </location>
</feature>
<keyword evidence="3" id="KW-1003">Cell membrane</keyword>
<feature type="transmembrane region" description="Helical" evidence="8">
    <location>
        <begin position="55"/>
        <end position="75"/>
    </location>
</feature>
<keyword evidence="4 7" id="KW-0812">Transmembrane</keyword>
<dbReference type="EMBL" id="JAXIVS010000014">
    <property type="protein sequence ID" value="MDY7231349.1"/>
    <property type="molecule type" value="Genomic_DNA"/>
</dbReference>
<dbReference type="PANTHER" id="PTHR11403:SF2">
    <property type="entry name" value="CYTOCHROME BO(3) UBIQUINOL OXIDASE SUBUNIT 3"/>
    <property type="match status" value="1"/>
</dbReference>
<feature type="domain" description="Heme-copper oxidase subunit III family profile" evidence="9">
    <location>
        <begin position="24"/>
        <end position="190"/>
    </location>
</feature>
<evidence type="ECO:0000256" key="5">
    <source>
        <dbReference type="ARBA" id="ARBA00022989"/>
    </source>
</evidence>
<organism evidence="10 11">
    <name type="scientific">Hyalangium rubrum</name>
    <dbReference type="NCBI Taxonomy" id="3103134"/>
    <lineage>
        <taxon>Bacteria</taxon>
        <taxon>Pseudomonadati</taxon>
        <taxon>Myxococcota</taxon>
        <taxon>Myxococcia</taxon>
        <taxon>Myxococcales</taxon>
        <taxon>Cystobacterineae</taxon>
        <taxon>Archangiaceae</taxon>
        <taxon>Hyalangium</taxon>
    </lineage>
</organism>
<evidence type="ECO:0000313" key="10">
    <source>
        <dbReference type="EMBL" id="MDY7231349.1"/>
    </source>
</evidence>
<evidence type="ECO:0000256" key="4">
    <source>
        <dbReference type="ARBA" id="ARBA00022692"/>
    </source>
</evidence>
<evidence type="ECO:0000256" key="1">
    <source>
        <dbReference type="ARBA" id="ARBA00004651"/>
    </source>
</evidence>
<feature type="transmembrane region" description="Helical" evidence="8">
    <location>
        <begin position="87"/>
        <end position="110"/>
    </location>
</feature>
<evidence type="ECO:0000256" key="6">
    <source>
        <dbReference type="ARBA" id="ARBA00023136"/>
    </source>
</evidence>